<dbReference type="InterPro" id="IPR026216">
    <property type="entry name" value="HDA3"/>
</dbReference>
<feature type="coiled-coil region" evidence="1">
    <location>
        <begin position="1018"/>
        <end position="1153"/>
    </location>
</feature>
<evidence type="ECO:0000256" key="2">
    <source>
        <dbReference type="SAM" id="MobiDB-lite"/>
    </source>
</evidence>
<proteinExistence type="predicted"/>
<feature type="compositionally biased region" description="Basic and acidic residues" evidence="2">
    <location>
        <begin position="206"/>
        <end position="216"/>
    </location>
</feature>
<feature type="compositionally biased region" description="Polar residues" evidence="2">
    <location>
        <begin position="222"/>
        <end position="233"/>
    </location>
</feature>
<protein>
    <submittedName>
        <fullName evidence="3">Class II histone deacetylase complex subunits 2 and 3-domain-containing protein</fullName>
    </submittedName>
</protein>
<feature type="compositionally biased region" description="Polar residues" evidence="2">
    <location>
        <begin position="437"/>
        <end position="458"/>
    </location>
</feature>
<feature type="compositionally biased region" description="Low complexity" evidence="2">
    <location>
        <begin position="300"/>
        <end position="309"/>
    </location>
</feature>
<feature type="compositionally biased region" description="Basic and acidic residues" evidence="2">
    <location>
        <begin position="459"/>
        <end position="474"/>
    </location>
</feature>
<keyword evidence="4" id="KW-1185">Reference proteome</keyword>
<feature type="region of interest" description="Disordered" evidence="2">
    <location>
        <begin position="1232"/>
        <end position="1285"/>
    </location>
</feature>
<feature type="compositionally biased region" description="Polar residues" evidence="2">
    <location>
        <begin position="382"/>
        <end position="394"/>
    </location>
</feature>
<reference evidence="3 4" key="1">
    <citation type="submission" date="2024-03" db="EMBL/GenBank/DDBJ databases">
        <title>Genome-scale model development and genomic sequencing of the oleaginous clade Lipomyces.</title>
        <authorList>
            <consortium name="Lawrence Berkeley National Laboratory"/>
            <person name="Czajka J.J."/>
            <person name="Han Y."/>
            <person name="Kim J."/>
            <person name="Mondo S.J."/>
            <person name="Hofstad B.A."/>
            <person name="Robles A."/>
            <person name="Haridas S."/>
            <person name="Riley R."/>
            <person name="LaButti K."/>
            <person name="Pangilinan J."/>
            <person name="Andreopoulos W."/>
            <person name="Lipzen A."/>
            <person name="Yan J."/>
            <person name="Wang M."/>
            <person name="Ng V."/>
            <person name="Grigoriev I.V."/>
            <person name="Spatafora J.W."/>
            <person name="Magnuson J.K."/>
            <person name="Baker S.E."/>
            <person name="Pomraning K.R."/>
        </authorList>
    </citation>
    <scope>NUCLEOTIDE SEQUENCE [LARGE SCALE GENOMIC DNA]</scope>
    <source>
        <strain evidence="3 4">Phaff 52-87</strain>
    </source>
</reference>
<feature type="compositionally biased region" description="Low complexity" evidence="2">
    <location>
        <begin position="1241"/>
        <end position="1276"/>
    </location>
</feature>
<accession>A0ABR1FDB1</accession>
<keyword evidence="1" id="KW-0175">Coiled coil</keyword>
<organism evidence="3 4">
    <name type="scientific">Myxozyma melibiosi</name>
    <dbReference type="NCBI Taxonomy" id="54550"/>
    <lineage>
        <taxon>Eukaryota</taxon>
        <taxon>Fungi</taxon>
        <taxon>Dikarya</taxon>
        <taxon>Ascomycota</taxon>
        <taxon>Saccharomycotina</taxon>
        <taxon>Lipomycetes</taxon>
        <taxon>Lipomycetales</taxon>
        <taxon>Lipomycetaceae</taxon>
        <taxon>Myxozyma</taxon>
    </lineage>
</organism>
<feature type="coiled-coil region" evidence="1">
    <location>
        <begin position="1186"/>
        <end position="1232"/>
    </location>
</feature>
<gene>
    <name evidence="3" type="ORF">BZA70DRAFT_270279</name>
</gene>
<dbReference type="Gene3D" id="3.40.50.12360">
    <property type="match status" value="1"/>
</dbReference>
<feature type="region of interest" description="Disordered" evidence="2">
    <location>
        <begin position="729"/>
        <end position="748"/>
    </location>
</feature>
<feature type="compositionally biased region" description="Polar residues" evidence="2">
    <location>
        <begin position="164"/>
        <end position="177"/>
    </location>
</feature>
<feature type="region of interest" description="Disordered" evidence="2">
    <location>
        <begin position="1"/>
        <end position="54"/>
    </location>
</feature>
<dbReference type="PRINTS" id="PR02093">
    <property type="entry name" value="HDA1SUBUNIT3"/>
</dbReference>
<feature type="compositionally biased region" description="Polar residues" evidence="2">
    <location>
        <begin position="130"/>
        <end position="144"/>
    </location>
</feature>
<dbReference type="InterPro" id="IPR038609">
    <property type="entry name" value="HDA1_su2/3_sf"/>
</dbReference>
<dbReference type="RefSeq" id="XP_064770081.1">
    <property type="nucleotide sequence ID" value="XM_064911280.1"/>
</dbReference>
<dbReference type="EMBL" id="JBBJBU010000001">
    <property type="protein sequence ID" value="KAK7207048.1"/>
    <property type="molecule type" value="Genomic_DNA"/>
</dbReference>
<feature type="compositionally biased region" description="Basic residues" evidence="2">
    <location>
        <begin position="17"/>
        <end position="38"/>
    </location>
</feature>
<feature type="compositionally biased region" description="Basic and acidic residues" evidence="2">
    <location>
        <begin position="483"/>
        <end position="494"/>
    </location>
</feature>
<comment type="caution">
    <text evidence="3">The sequence shown here is derived from an EMBL/GenBank/DDBJ whole genome shotgun (WGS) entry which is preliminary data.</text>
</comment>
<dbReference type="Gene3D" id="2.40.50.40">
    <property type="match status" value="1"/>
</dbReference>
<feature type="region of interest" description="Disordered" evidence="2">
    <location>
        <begin position="118"/>
        <end position="505"/>
    </location>
</feature>
<dbReference type="Gene3D" id="1.10.287.1490">
    <property type="match status" value="1"/>
</dbReference>
<feature type="compositionally biased region" description="Acidic residues" evidence="2">
    <location>
        <begin position="737"/>
        <end position="748"/>
    </location>
</feature>
<evidence type="ECO:0000313" key="3">
    <source>
        <dbReference type="EMBL" id="KAK7207048.1"/>
    </source>
</evidence>
<dbReference type="Proteomes" id="UP001498771">
    <property type="component" value="Unassembled WGS sequence"/>
</dbReference>
<dbReference type="InterPro" id="IPR021006">
    <property type="entry name" value="Hda2/3"/>
</dbReference>
<evidence type="ECO:0000256" key="1">
    <source>
        <dbReference type="SAM" id="Coils"/>
    </source>
</evidence>
<dbReference type="GeneID" id="90036792"/>
<sequence>MDSNSQHTSSTSSISKSKSRRKKSKRKSLEHRGTHVRLRSNGSPAAATAEFSSQVASEVELEGEYYRIHEILDERPSASDPDTNEVLVAWVGDDPQTGQPYEPTWVLRSDCTPDVLKEWDRTKRARSRIPDSQSSYHESASQDSPVVERQPPLIVSNKRKRLSKQTGSSALSTSNKSIFDFSGSEEEDRVVKPPKKTTRLSQSTLDHARSESGPRERRLRSRTISNNPDNTAHTTPPPPSPSRSLRKSNPPPSLPPVVTTPKTVIRHIRLRTSADTPDPSPPRSDRPAPSPARTLRKRNSISIRRINLRGPLAKNPDPAQSQDLEQKEQSPAKSASASPPPAQADLIVLSDPEQEAEPGSPSPNEDNLAAPVDSQNREKQSVSDSEAQESTGPSIDSLLDPLRESLDHTVPGTKSVDDQVQVPSSIAPQAPDLEAQPQGSQSEAPVGNSQISDSFQRSSEIHLVDSTTLDKVEDWLSATQSENEYHSEDREHTADQSIPIRPDSVSTRNMEGIETSSQVEASQVEAEENVEFVSATPEVPLEGKEAAKEGSTETADGAPHALAEGLVSRVIRLPDNSGAEKAVSLNKYLLREAEYAVPIGFTKYQRHLYEQVLMLHSSEIIRFCDFGSSTAAQRKVMGKSMMLVLTRALLACVHPFLLVPALQPRSVSDKDESRYIVNSGSKLQMIDNIVTVFKDAGLKVAIIAREGQAMDLIISYLAGKRVKYAKREGEIDKPADSPEDSDSGSEVDVNEQYEKINVIVVPSSAVDENNKKKKFNLPRVDLVIAVDFSFVASEPQVLQLRGVDENTQSLTGKPIVPVLRFVPSHSAEHALICAAALNGGAETELDVDMLCSVMATFTLMRSSAGELSENLKQELAELPSKLPQWLATTAGTRPPPVSILFPHDSIPLTEDEASQFTIREIPPDYDNDALSLLSESTMASELLNVLEADNNPPLILQMSRTIGHTLKLIRRADAAVRKDPLQEQHEQHELAAQDIEMVDNGPDIAEERNEDEYEKLSVIEKEKLINDLNDQLMAARINIKSLESQLFSFKDHHMRLLERFEDTDRIMQSVQEEKTATEKRAEEANARIARAEDEKTRLKTELEKLKEKLKASEQALLDGPPPLAELQRLRTKTEQLEDEIRKLNHKLKSRDDDMRYMREEFEKAKKAGDDAVVELETVTAQNEALKKRIEDDVRALKAERSDEEIKAKDAKIKELNSRVLALEENIKTLQIDKQSGRGRYGVRSSSVPRRGLSPAARSRGSSPASGGATSASTPTSHPLQHVRGA</sequence>
<dbReference type="Pfam" id="PF11496">
    <property type="entry name" value="HDA2-3"/>
    <property type="match status" value="1"/>
</dbReference>
<name>A0ABR1FDB1_9ASCO</name>
<evidence type="ECO:0000313" key="4">
    <source>
        <dbReference type="Proteomes" id="UP001498771"/>
    </source>
</evidence>